<dbReference type="Proteomes" id="UP000288805">
    <property type="component" value="Unassembled WGS sequence"/>
</dbReference>
<feature type="region of interest" description="Disordered" evidence="1">
    <location>
        <begin position="1"/>
        <end position="21"/>
    </location>
</feature>
<name>A0A438F1I0_VITVI</name>
<feature type="transmembrane region" description="Helical" evidence="2">
    <location>
        <begin position="490"/>
        <end position="511"/>
    </location>
</feature>
<feature type="transmembrane region" description="Helical" evidence="2">
    <location>
        <begin position="266"/>
        <end position="288"/>
    </location>
</feature>
<keyword evidence="2" id="KW-0472">Membrane</keyword>
<evidence type="ECO:0000256" key="2">
    <source>
        <dbReference type="SAM" id="Phobius"/>
    </source>
</evidence>
<sequence length="530" mass="59007">MGRFRDGVEEQNGGEEMPWGDSTSFVELTTDADADQKTLVLVAERTKRKDPLSHFKQYTGGWNISNKHYWASVGFTAFPMFLIAGIWYVVFGVFLLVIFFCYCCCPRPLHGYSRACYAVTLVFLVIITIAAMLGGAALYTSQFEFNRTIGRTLAYVVHQAESATETLRNVSNYFDAAKQIRVENKLLPPGVQNSITQLQKQINDTANQLATKTSDNLDGIRHVATHSHNSHCGDACFVPPWIRVFNFWRAVSCVHVSKRSMSENSFPHSSILITLILTTNVYVFVLMGRFYNCSFVILGWILVAGTFILAGIFLLFHNVAGDTCLAMDEWVQKPTAHTALDDILPCVDAETAQDSLSKAKDVTYQVLSIVNLAVDVSNADPGAGPLVPLLCNPFFASVGQACPPDAVDLKDATQVWKKYVCEDSKNDECVSKGRLSPSLYSAMTMAVNVSYGFYYYSPFLVDLADCDFVRQSFVTISKDHCPGLQSQSKWMYIGLVVVSAAVMISSIFWIAHGREQKHRYYTKLGLSKTF</sequence>
<accession>A0A438F1I0</accession>
<organism evidence="3 4">
    <name type="scientific">Vitis vinifera</name>
    <name type="common">Grape</name>
    <dbReference type="NCBI Taxonomy" id="29760"/>
    <lineage>
        <taxon>Eukaryota</taxon>
        <taxon>Viridiplantae</taxon>
        <taxon>Streptophyta</taxon>
        <taxon>Embryophyta</taxon>
        <taxon>Tracheophyta</taxon>
        <taxon>Spermatophyta</taxon>
        <taxon>Magnoliopsida</taxon>
        <taxon>eudicotyledons</taxon>
        <taxon>Gunneridae</taxon>
        <taxon>Pentapetalae</taxon>
        <taxon>rosids</taxon>
        <taxon>Vitales</taxon>
        <taxon>Vitaceae</taxon>
        <taxon>Viteae</taxon>
        <taxon>Vitis</taxon>
    </lineage>
</organism>
<dbReference type="InterPro" id="IPR040283">
    <property type="entry name" value="DDB_G0292058-like"/>
</dbReference>
<reference evidence="3 4" key="1">
    <citation type="journal article" date="2018" name="PLoS Genet.">
        <title>Population sequencing reveals clonal diversity and ancestral inbreeding in the grapevine cultivar Chardonnay.</title>
        <authorList>
            <person name="Roach M.J."/>
            <person name="Johnson D.L."/>
            <person name="Bohlmann J."/>
            <person name="van Vuuren H.J."/>
            <person name="Jones S.J."/>
            <person name="Pretorius I.S."/>
            <person name="Schmidt S.A."/>
            <person name="Borneman A.R."/>
        </authorList>
    </citation>
    <scope>NUCLEOTIDE SEQUENCE [LARGE SCALE GENOMIC DNA]</scope>
    <source>
        <strain evidence="4">cv. Chardonnay</strain>
        <tissue evidence="3">Leaf</tissue>
    </source>
</reference>
<evidence type="ECO:0000313" key="4">
    <source>
        <dbReference type="Proteomes" id="UP000288805"/>
    </source>
</evidence>
<feature type="transmembrane region" description="Helical" evidence="2">
    <location>
        <begin position="295"/>
        <end position="316"/>
    </location>
</feature>
<keyword evidence="2" id="KW-1133">Transmembrane helix</keyword>
<dbReference type="AlphaFoldDB" id="A0A438F1I0"/>
<feature type="transmembrane region" description="Helical" evidence="2">
    <location>
        <begin position="77"/>
        <end position="103"/>
    </location>
</feature>
<protein>
    <recommendedName>
        <fullName evidence="5">Transmembrane protein</fullName>
    </recommendedName>
</protein>
<feature type="transmembrane region" description="Helical" evidence="2">
    <location>
        <begin position="115"/>
        <end position="139"/>
    </location>
</feature>
<gene>
    <name evidence="3" type="ORF">CK203_099651</name>
</gene>
<dbReference type="PANTHER" id="PTHR31414">
    <property type="entry name" value="TRANSMEMBRANE PROTEIN DDB_G0292058"/>
    <property type="match status" value="1"/>
</dbReference>
<evidence type="ECO:0008006" key="5">
    <source>
        <dbReference type="Google" id="ProtNLM"/>
    </source>
</evidence>
<evidence type="ECO:0000313" key="3">
    <source>
        <dbReference type="EMBL" id="RVW53869.1"/>
    </source>
</evidence>
<dbReference type="EMBL" id="QGNW01001138">
    <property type="protein sequence ID" value="RVW53869.1"/>
    <property type="molecule type" value="Genomic_DNA"/>
</dbReference>
<comment type="caution">
    <text evidence="3">The sequence shown here is derived from an EMBL/GenBank/DDBJ whole genome shotgun (WGS) entry which is preliminary data.</text>
</comment>
<evidence type="ECO:0000256" key="1">
    <source>
        <dbReference type="SAM" id="MobiDB-lite"/>
    </source>
</evidence>
<dbReference type="PANTHER" id="PTHR31414:SF15">
    <property type="entry name" value="PLASMA MEMBRANE FUSION PROTEIN"/>
    <property type="match status" value="1"/>
</dbReference>
<proteinExistence type="predicted"/>
<keyword evidence="2" id="KW-0812">Transmembrane</keyword>